<comment type="catalytic activity">
    <reaction evidence="21">
        <text>(6R)-5,10-methylenetetrahydrofolyl-(gamma-L-Glu)(n) + L-glutamate + ATP = (6R)-5,10-methylenetetrahydrofolyl-(gamma-L-Glu)(n+1) + ADP + phosphate + H(+)</text>
        <dbReference type="Rhea" id="RHEA:51912"/>
        <dbReference type="Rhea" id="RHEA-COMP:13257"/>
        <dbReference type="Rhea" id="RHEA-COMP:13258"/>
        <dbReference type="ChEBI" id="CHEBI:15378"/>
        <dbReference type="ChEBI" id="CHEBI:29985"/>
        <dbReference type="ChEBI" id="CHEBI:30616"/>
        <dbReference type="ChEBI" id="CHEBI:43474"/>
        <dbReference type="ChEBI" id="CHEBI:136572"/>
        <dbReference type="ChEBI" id="CHEBI:456216"/>
        <dbReference type="EC" id="6.3.2.17"/>
    </reaction>
</comment>
<evidence type="ECO:0000256" key="13">
    <source>
        <dbReference type="ARBA" id="ARBA00022840"/>
    </source>
</evidence>
<dbReference type="PANTHER" id="PTHR11136">
    <property type="entry name" value="FOLYLPOLYGLUTAMATE SYNTHASE-RELATED"/>
    <property type="match status" value="1"/>
</dbReference>
<dbReference type="OrthoDB" id="9809356at2"/>
<keyword evidence="13 23" id="KW-0067">ATP-binding</keyword>
<keyword evidence="14" id="KW-0460">Magnesium</keyword>
<evidence type="ECO:0000256" key="7">
    <source>
        <dbReference type="ARBA" id="ARBA00013023"/>
    </source>
</evidence>
<dbReference type="InterPro" id="IPR036565">
    <property type="entry name" value="Mur-like_cat_sf"/>
</dbReference>
<evidence type="ECO:0000256" key="15">
    <source>
        <dbReference type="ARBA" id="ARBA00022909"/>
    </source>
</evidence>
<evidence type="ECO:0000256" key="20">
    <source>
        <dbReference type="ARBA" id="ARBA00047808"/>
    </source>
</evidence>
<dbReference type="UniPathway" id="UPA00077">
    <property type="reaction ID" value="UER00157"/>
</dbReference>
<dbReference type="InterPro" id="IPR018109">
    <property type="entry name" value="Folylpolyglutamate_synth_CS"/>
</dbReference>
<dbReference type="PROSITE" id="PS01011">
    <property type="entry name" value="FOLYLPOLYGLU_SYNT_1"/>
    <property type="match status" value="1"/>
</dbReference>
<evidence type="ECO:0000256" key="5">
    <source>
        <dbReference type="ARBA" id="ARBA00008276"/>
    </source>
</evidence>
<dbReference type="GO" id="GO:0004326">
    <property type="term" value="F:tetrahydrofolylpolyglutamate synthase activity"/>
    <property type="evidence" value="ECO:0007669"/>
    <property type="project" value="UniProtKB-EC"/>
</dbReference>
<dbReference type="SUPFAM" id="SSF53623">
    <property type="entry name" value="MurD-like peptide ligases, catalytic domain"/>
    <property type="match status" value="1"/>
</dbReference>
<feature type="domain" description="Mur ligase central" evidence="25">
    <location>
        <begin position="47"/>
        <end position="186"/>
    </location>
</feature>
<name>A0A0C5VJZ1_9GAMM</name>
<dbReference type="GO" id="GO:0005737">
    <property type="term" value="C:cytoplasm"/>
    <property type="evidence" value="ECO:0007669"/>
    <property type="project" value="TreeGrafter"/>
</dbReference>
<evidence type="ECO:0000256" key="19">
    <source>
        <dbReference type="ARBA" id="ARBA00047493"/>
    </source>
</evidence>
<comment type="subunit">
    <text evidence="6">Monomer.</text>
</comment>
<organism evidence="26 27">
    <name type="scientific">Gynuella sunshinyii YC6258</name>
    <dbReference type="NCBI Taxonomy" id="1445510"/>
    <lineage>
        <taxon>Bacteria</taxon>
        <taxon>Pseudomonadati</taxon>
        <taxon>Pseudomonadota</taxon>
        <taxon>Gammaproteobacteria</taxon>
        <taxon>Oceanospirillales</taxon>
        <taxon>Saccharospirillaceae</taxon>
        <taxon>Gynuella</taxon>
    </lineage>
</organism>
<evidence type="ECO:0000256" key="3">
    <source>
        <dbReference type="ARBA" id="ARBA00004799"/>
    </source>
</evidence>
<dbReference type="NCBIfam" id="TIGR01499">
    <property type="entry name" value="folC"/>
    <property type="match status" value="1"/>
</dbReference>
<feature type="domain" description="Mur ligase C-terminal" evidence="24">
    <location>
        <begin position="288"/>
        <end position="405"/>
    </location>
</feature>
<dbReference type="Proteomes" id="UP000032266">
    <property type="component" value="Chromosome"/>
</dbReference>
<dbReference type="EC" id="6.3.2.12" evidence="7"/>
<keyword evidence="27" id="KW-1185">Reference proteome</keyword>
<dbReference type="EMBL" id="CP007142">
    <property type="protein sequence ID" value="AJQ94992.1"/>
    <property type="molecule type" value="Genomic_DNA"/>
</dbReference>
<dbReference type="RefSeq" id="WP_044617401.1">
    <property type="nucleotide sequence ID" value="NZ_CP007142.1"/>
</dbReference>
<dbReference type="InterPro" id="IPR036615">
    <property type="entry name" value="Mur_ligase_C_dom_sf"/>
</dbReference>
<evidence type="ECO:0000256" key="18">
    <source>
        <dbReference type="ARBA" id="ARBA00032510"/>
    </source>
</evidence>
<dbReference type="Gene3D" id="3.40.1190.10">
    <property type="entry name" value="Mur-like, catalytic domain"/>
    <property type="match status" value="1"/>
</dbReference>
<dbReference type="PIRSF" id="PIRSF001563">
    <property type="entry name" value="Folylpolyglu_synth"/>
    <property type="match status" value="1"/>
</dbReference>
<comment type="similarity">
    <text evidence="5 23">Belongs to the folylpolyglutamate synthase family.</text>
</comment>
<dbReference type="KEGG" id="gsn:YC6258_02954"/>
<evidence type="ECO:0000256" key="4">
    <source>
        <dbReference type="ARBA" id="ARBA00005150"/>
    </source>
</evidence>
<dbReference type="GO" id="GO:0046656">
    <property type="term" value="P:folic acid biosynthetic process"/>
    <property type="evidence" value="ECO:0007669"/>
    <property type="project" value="UniProtKB-KW"/>
</dbReference>
<accession>A0A0C5VJZ1</accession>
<evidence type="ECO:0000256" key="11">
    <source>
        <dbReference type="ARBA" id="ARBA00022723"/>
    </source>
</evidence>
<comment type="catalytic activity">
    <reaction evidence="19">
        <text>(6S)-5,6,7,8-tetrahydrofolyl-(gamma-L-Glu)(n) + L-glutamate + ATP = (6S)-5,6,7,8-tetrahydrofolyl-(gamma-L-Glu)(n+1) + ADP + phosphate + H(+)</text>
        <dbReference type="Rhea" id="RHEA:10580"/>
        <dbReference type="Rhea" id="RHEA-COMP:14738"/>
        <dbReference type="Rhea" id="RHEA-COMP:14740"/>
        <dbReference type="ChEBI" id="CHEBI:15378"/>
        <dbReference type="ChEBI" id="CHEBI:29985"/>
        <dbReference type="ChEBI" id="CHEBI:30616"/>
        <dbReference type="ChEBI" id="CHEBI:43474"/>
        <dbReference type="ChEBI" id="CHEBI:141005"/>
        <dbReference type="ChEBI" id="CHEBI:456216"/>
        <dbReference type="EC" id="6.3.2.17"/>
    </reaction>
</comment>
<dbReference type="NCBIfam" id="NF008101">
    <property type="entry name" value="PRK10846.1"/>
    <property type="match status" value="1"/>
</dbReference>
<comment type="catalytic activity">
    <reaction evidence="20">
        <text>10-formyltetrahydrofolyl-(gamma-L-Glu)(n) + L-glutamate + ATP = 10-formyltetrahydrofolyl-(gamma-L-Glu)(n+1) + ADP + phosphate + H(+)</text>
        <dbReference type="Rhea" id="RHEA:51904"/>
        <dbReference type="Rhea" id="RHEA-COMP:13088"/>
        <dbReference type="Rhea" id="RHEA-COMP:14300"/>
        <dbReference type="ChEBI" id="CHEBI:15378"/>
        <dbReference type="ChEBI" id="CHEBI:29985"/>
        <dbReference type="ChEBI" id="CHEBI:30616"/>
        <dbReference type="ChEBI" id="CHEBI:43474"/>
        <dbReference type="ChEBI" id="CHEBI:134413"/>
        <dbReference type="ChEBI" id="CHEBI:456216"/>
        <dbReference type="EC" id="6.3.2.17"/>
    </reaction>
</comment>
<dbReference type="Gene3D" id="3.90.190.20">
    <property type="entry name" value="Mur ligase, C-terminal domain"/>
    <property type="match status" value="1"/>
</dbReference>
<keyword evidence="12 23" id="KW-0547">Nucleotide-binding</keyword>
<dbReference type="EC" id="6.3.2.17" evidence="8"/>
<comment type="catalytic activity">
    <reaction evidence="22">
        <text>7,8-dihydropteroate + L-glutamate + ATP = 7,8-dihydrofolate + ADP + phosphate + H(+)</text>
        <dbReference type="Rhea" id="RHEA:23584"/>
        <dbReference type="ChEBI" id="CHEBI:15378"/>
        <dbReference type="ChEBI" id="CHEBI:17839"/>
        <dbReference type="ChEBI" id="CHEBI:29985"/>
        <dbReference type="ChEBI" id="CHEBI:30616"/>
        <dbReference type="ChEBI" id="CHEBI:43474"/>
        <dbReference type="ChEBI" id="CHEBI:57451"/>
        <dbReference type="ChEBI" id="CHEBI:456216"/>
        <dbReference type="EC" id="6.3.2.12"/>
    </reaction>
</comment>
<evidence type="ECO:0000256" key="22">
    <source>
        <dbReference type="ARBA" id="ARBA00049161"/>
    </source>
</evidence>
<evidence type="ECO:0000256" key="2">
    <source>
        <dbReference type="ARBA" id="ARBA00002714"/>
    </source>
</evidence>
<dbReference type="GO" id="GO:0046654">
    <property type="term" value="P:tetrahydrofolate biosynthetic process"/>
    <property type="evidence" value="ECO:0007669"/>
    <property type="project" value="UniProtKB-UniPathway"/>
</dbReference>
<evidence type="ECO:0000313" key="26">
    <source>
        <dbReference type="EMBL" id="AJQ94992.1"/>
    </source>
</evidence>
<dbReference type="GO" id="GO:0008841">
    <property type="term" value="F:dihydrofolate synthase activity"/>
    <property type="evidence" value="ECO:0007669"/>
    <property type="project" value="UniProtKB-EC"/>
</dbReference>
<evidence type="ECO:0000259" key="25">
    <source>
        <dbReference type="Pfam" id="PF08245"/>
    </source>
</evidence>
<comment type="cofactor">
    <cofactor evidence="1">
        <name>Mg(2+)</name>
        <dbReference type="ChEBI" id="CHEBI:18420"/>
    </cofactor>
</comment>
<evidence type="ECO:0000256" key="12">
    <source>
        <dbReference type="ARBA" id="ARBA00022741"/>
    </source>
</evidence>
<dbReference type="GO" id="GO:0046872">
    <property type="term" value="F:metal ion binding"/>
    <property type="evidence" value="ECO:0007669"/>
    <property type="project" value="UniProtKB-KW"/>
</dbReference>
<keyword evidence="11" id="KW-0479">Metal-binding</keyword>
<evidence type="ECO:0000256" key="6">
    <source>
        <dbReference type="ARBA" id="ARBA00011245"/>
    </source>
</evidence>
<evidence type="ECO:0000259" key="24">
    <source>
        <dbReference type="Pfam" id="PF02875"/>
    </source>
</evidence>
<dbReference type="PANTHER" id="PTHR11136:SF0">
    <property type="entry name" value="DIHYDROFOLATE SYNTHETASE-RELATED"/>
    <property type="match status" value="1"/>
</dbReference>
<dbReference type="HOGENOM" id="CLU_015869_1_0_6"/>
<evidence type="ECO:0000313" key="27">
    <source>
        <dbReference type="Proteomes" id="UP000032266"/>
    </source>
</evidence>
<proteinExistence type="inferred from homology"/>
<evidence type="ECO:0000256" key="9">
    <source>
        <dbReference type="ARBA" id="ARBA00019357"/>
    </source>
</evidence>
<dbReference type="InterPro" id="IPR004101">
    <property type="entry name" value="Mur_ligase_C"/>
</dbReference>
<dbReference type="InterPro" id="IPR001645">
    <property type="entry name" value="Folylpolyglutamate_synth"/>
</dbReference>
<dbReference type="PATRIC" id="fig|1445510.3.peg.2924"/>
<gene>
    <name evidence="26" type="ORF">YC6258_02954</name>
</gene>
<dbReference type="STRING" id="1445510.YC6258_02954"/>
<protein>
    <recommendedName>
        <fullName evidence="9">Dihydrofolate synthase/folylpolyglutamate synthase</fullName>
        <ecNumber evidence="7">6.3.2.12</ecNumber>
        <ecNumber evidence="8">6.3.2.17</ecNumber>
    </recommendedName>
    <alternativeName>
        <fullName evidence="18">Folylpoly-gamma-glutamate synthetase-dihydrofolate synthetase</fullName>
    </alternativeName>
    <alternativeName>
        <fullName evidence="16">Folylpolyglutamate synthetase</fullName>
    </alternativeName>
    <alternativeName>
        <fullName evidence="17">Tetrahydrofolylpolyglutamate synthase</fullName>
    </alternativeName>
</protein>
<dbReference type="InterPro" id="IPR013221">
    <property type="entry name" value="Mur_ligase_cen"/>
</dbReference>
<sequence length="418" mass="46226">MSLKTLSNWLSYLESLHHQEIDLGLERVGRVAELLNIDKGKATVFTVAGTNGKGSSCAFLDTILTIQGYRTGRYSSPHILRFNERVLLNGQEVDDLRLVRAFEQIEQSRDGISLSYFEYTTLAAMLIFQQADLDVWILEVGLGGRLDAVNIIDPDVALVTSIALDHQDWLGSDLVQIGREKAGIFRTNGLAVCGQQYDVEGVVERAVALDCRFHLKARDFKFEYSPESDEWCWRGKNAAGDDLVLEHLPLPQLPLENAATVIQALYLSGLNISVDSIAQGMRRARLSGRFQALQYQQHRLILDVAHNPQAATMLVQRLRAEGILHPVIIVGMLADKDCRRTLEILAAAEPVSLVCIDLNVPRGQSALKLAEFVPDNIRAVMKMAPDVVSALNGMVMPGPEDIVVCGSFYTVSQAMQNV</sequence>
<comment type="pathway">
    <text evidence="3">Cofactor biosynthesis; tetrahydrofolate biosynthesis; 7,8-dihydrofolate from 2-amino-4-hydroxy-6-hydroxymethyl-7,8-dihydropteridine diphosphate and 4-aminobenzoate: step 2/2.</text>
</comment>
<reference evidence="26 27" key="1">
    <citation type="submission" date="2014-01" db="EMBL/GenBank/DDBJ databases">
        <title>Full genme sequencing of cellulolytic bacterium Gynuella sunshinyii YC6258T gen. nov., sp. nov.</title>
        <authorList>
            <person name="Khan H."/>
            <person name="Chung E.J."/>
            <person name="Chung Y.R."/>
        </authorList>
    </citation>
    <scope>NUCLEOTIDE SEQUENCE [LARGE SCALE GENOMIC DNA]</scope>
    <source>
        <strain evidence="26 27">YC6258</strain>
    </source>
</reference>
<evidence type="ECO:0000256" key="14">
    <source>
        <dbReference type="ARBA" id="ARBA00022842"/>
    </source>
</evidence>
<comment type="pathway">
    <text evidence="4">Cofactor biosynthesis; tetrahydrofolylpolyglutamate biosynthesis.</text>
</comment>
<keyword evidence="15" id="KW-0289">Folate biosynthesis</keyword>
<evidence type="ECO:0000256" key="21">
    <source>
        <dbReference type="ARBA" id="ARBA00049035"/>
    </source>
</evidence>
<evidence type="ECO:0000256" key="16">
    <source>
        <dbReference type="ARBA" id="ARBA00030048"/>
    </source>
</evidence>
<dbReference type="GO" id="GO:0005524">
    <property type="term" value="F:ATP binding"/>
    <property type="evidence" value="ECO:0007669"/>
    <property type="project" value="UniProtKB-KW"/>
</dbReference>
<evidence type="ECO:0000256" key="10">
    <source>
        <dbReference type="ARBA" id="ARBA00022598"/>
    </source>
</evidence>
<evidence type="ECO:0000256" key="23">
    <source>
        <dbReference type="PIRNR" id="PIRNR001563"/>
    </source>
</evidence>
<evidence type="ECO:0000256" key="8">
    <source>
        <dbReference type="ARBA" id="ARBA00013025"/>
    </source>
</evidence>
<dbReference type="SUPFAM" id="SSF53244">
    <property type="entry name" value="MurD-like peptide ligases, peptide-binding domain"/>
    <property type="match status" value="1"/>
</dbReference>
<dbReference type="Pfam" id="PF08245">
    <property type="entry name" value="Mur_ligase_M"/>
    <property type="match status" value="1"/>
</dbReference>
<evidence type="ECO:0000256" key="1">
    <source>
        <dbReference type="ARBA" id="ARBA00001946"/>
    </source>
</evidence>
<dbReference type="AlphaFoldDB" id="A0A0C5VJZ1"/>
<dbReference type="Pfam" id="PF02875">
    <property type="entry name" value="Mur_ligase_C"/>
    <property type="match status" value="1"/>
</dbReference>
<dbReference type="FunFam" id="3.40.1190.10:FF:000004">
    <property type="entry name" value="Dihydrofolate synthase/folylpolyglutamate synthase"/>
    <property type="match status" value="1"/>
</dbReference>
<comment type="function">
    <text evidence="2">Functions in two distinct reactions of the de novo folate biosynthetic pathway. Catalyzes the addition of a glutamate residue to dihydropteroate (7,8-dihydropteroate or H2Pte) to form dihydrofolate (7,8-dihydrofolate monoglutamate or H2Pte-Glu). Also catalyzes successive additions of L-glutamate to tetrahydrofolate or 10-formyltetrahydrofolate or 5,10-methylenetetrahydrofolate, leading to folylpolyglutamate derivatives.</text>
</comment>
<evidence type="ECO:0000256" key="17">
    <source>
        <dbReference type="ARBA" id="ARBA00030592"/>
    </source>
</evidence>
<keyword evidence="10 23" id="KW-0436">Ligase</keyword>